<sequence length="244" mass="26863">MNSVTAHITLDRIQGHYCPGDVVTGLVHLELHKTIRTRYIRLHVRGRELVYMSDGVQSGTVADKRRFLDHGCTIWKSSTLLGEQLTMGSHRFPFSISLPTATKAKPLPPACEDFYANVRYKLTAILEAPLGSGVRELTCGSVALPFQTIAATATDMRMAPVDLRTQLLIPVDPPQDGTSPGLPISAGIRVSISRQLVYAGERIRSTVAFLGDIGSLTKQGREQLSARCTVRAELRQHRQYTPKT</sequence>
<dbReference type="AlphaFoldDB" id="A0A4P9XFZ8"/>
<feature type="domain" description="Arrestin-like N-terminal" evidence="1">
    <location>
        <begin position="7"/>
        <end position="139"/>
    </location>
</feature>
<protein>
    <recommendedName>
        <fullName evidence="1">Arrestin-like N-terminal domain-containing protein</fullName>
    </recommendedName>
</protein>
<dbReference type="STRING" id="78915.A0A4P9XFZ8"/>
<dbReference type="InterPro" id="IPR014756">
    <property type="entry name" value="Ig_E-set"/>
</dbReference>
<dbReference type="InterPro" id="IPR011021">
    <property type="entry name" value="Arrestin-like_N"/>
</dbReference>
<reference evidence="3" key="1">
    <citation type="journal article" date="2018" name="Nat. Microbiol.">
        <title>Leveraging single-cell genomics to expand the fungal tree of life.</title>
        <authorList>
            <person name="Ahrendt S.R."/>
            <person name="Quandt C.A."/>
            <person name="Ciobanu D."/>
            <person name="Clum A."/>
            <person name="Salamov A."/>
            <person name="Andreopoulos B."/>
            <person name="Cheng J.F."/>
            <person name="Woyke T."/>
            <person name="Pelin A."/>
            <person name="Henrissat B."/>
            <person name="Reynolds N.K."/>
            <person name="Benny G.L."/>
            <person name="Smith M.E."/>
            <person name="James T.Y."/>
            <person name="Grigoriev I.V."/>
        </authorList>
    </citation>
    <scope>NUCLEOTIDE SEQUENCE [LARGE SCALE GENOMIC DNA]</scope>
    <source>
        <strain evidence="3">RSA 1356</strain>
    </source>
</reference>
<dbReference type="Pfam" id="PF00339">
    <property type="entry name" value="Arrestin_N"/>
    <property type="match status" value="1"/>
</dbReference>
<evidence type="ECO:0000259" key="1">
    <source>
        <dbReference type="Pfam" id="PF00339"/>
    </source>
</evidence>
<dbReference type="InterPro" id="IPR014752">
    <property type="entry name" value="Arrestin-like_C"/>
</dbReference>
<organism evidence="2 3">
    <name type="scientific">Thamnocephalis sphaerospora</name>
    <dbReference type="NCBI Taxonomy" id="78915"/>
    <lineage>
        <taxon>Eukaryota</taxon>
        <taxon>Fungi</taxon>
        <taxon>Fungi incertae sedis</taxon>
        <taxon>Zoopagomycota</taxon>
        <taxon>Zoopagomycotina</taxon>
        <taxon>Zoopagomycetes</taxon>
        <taxon>Zoopagales</taxon>
        <taxon>Sigmoideomycetaceae</taxon>
        <taxon>Thamnocephalis</taxon>
    </lineage>
</organism>
<dbReference type="GO" id="GO:0015031">
    <property type="term" value="P:protein transport"/>
    <property type="evidence" value="ECO:0007669"/>
    <property type="project" value="TreeGrafter"/>
</dbReference>
<dbReference type="Gene3D" id="2.60.40.640">
    <property type="match status" value="1"/>
</dbReference>
<name>A0A4P9XFZ8_9FUNG</name>
<dbReference type="EMBL" id="KZ993660">
    <property type="protein sequence ID" value="RKP04524.1"/>
    <property type="molecule type" value="Genomic_DNA"/>
</dbReference>
<dbReference type="GO" id="GO:0005737">
    <property type="term" value="C:cytoplasm"/>
    <property type="evidence" value="ECO:0007669"/>
    <property type="project" value="TreeGrafter"/>
</dbReference>
<dbReference type="InterPro" id="IPR050357">
    <property type="entry name" value="Arrestin_domain-protein"/>
</dbReference>
<dbReference type="PANTHER" id="PTHR11188:SF17">
    <property type="entry name" value="FI21816P1"/>
    <property type="match status" value="1"/>
</dbReference>
<gene>
    <name evidence="2" type="ORF">THASP1DRAFT_33702</name>
</gene>
<dbReference type="SUPFAM" id="SSF81296">
    <property type="entry name" value="E set domains"/>
    <property type="match status" value="1"/>
</dbReference>
<keyword evidence="3" id="KW-1185">Reference proteome</keyword>
<dbReference type="OrthoDB" id="2333384at2759"/>
<accession>A0A4P9XFZ8</accession>
<evidence type="ECO:0000313" key="2">
    <source>
        <dbReference type="EMBL" id="RKP04524.1"/>
    </source>
</evidence>
<evidence type="ECO:0000313" key="3">
    <source>
        <dbReference type="Proteomes" id="UP000271241"/>
    </source>
</evidence>
<proteinExistence type="predicted"/>
<dbReference type="PANTHER" id="PTHR11188">
    <property type="entry name" value="ARRESTIN DOMAIN CONTAINING PROTEIN"/>
    <property type="match status" value="1"/>
</dbReference>
<dbReference type="Proteomes" id="UP000271241">
    <property type="component" value="Unassembled WGS sequence"/>
</dbReference>